<keyword evidence="1" id="KW-0472">Membrane</keyword>
<feature type="transmembrane region" description="Helical" evidence="1">
    <location>
        <begin position="5"/>
        <end position="25"/>
    </location>
</feature>
<accession>A0A7W9UFZ2</accession>
<name>A0A7W9UFZ2_9NOCA</name>
<reference evidence="2 3" key="1">
    <citation type="submission" date="2020-08" db="EMBL/GenBank/DDBJ databases">
        <title>Sequencing the genomes of 1000 actinobacteria strains.</title>
        <authorList>
            <person name="Klenk H.-P."/>
        </authorList>
    </citation>
    <scope>NUCLEOTIDE SEQUENCE [LARGE SCALE GENOMIC DNA]</scope>
    <source>
        <strain evidence="2 3">DSM 43582</strain>
    </source>
</reference>
<comment type="caution">
    <text evidence="2">The sequence shown here is derived from an EMBL/GenBank/DDBJ whole genome shotgun (WGS) entry which is preliminary data.</text>
</comment>
<keyword evidence="1" id="KW-1133">Transmembrane helix</keyword>
<dbReference type="EMBL" id="JACHIT010000001">
    <property type="protein sequence ID" value="MBB5911704.1"/>
    <property type="molecule type" value="Genomic_DNA"/>
</dbReference>
<feature type="transmembrane region" description="Helical" evidence="1">
    <location>
        <begin position="178"/>
        <end position="197"/>
    </location>
</feature>
<evidence type="ECO:0008006" key="4">
    <source>
        <dbReference type="Google" id="ProtNLM"/>
    </source>
</evidence>
<keyword evidence="1" id="KW-0812">Transmembrane</keyword>
<feature type="transmembrane region" description="Helical" evidence="1">
    <location>
        <begin position="203"/>
        <end position="222"/>
    </location>
</feature>
<dbReference type="Proteomes" id="UP000540412">
    <property type="component" value="Unassembled WGS sequence"/>
</dbReference>
<dbReference type="Pfam" id="PF14023">
    <property type="entry name" value="Bestrophin-like"/>
    <property type="match status" value="1"/>
</dbReference>
<protein>
    <recommendedName>
        <fullName evidence="4">DUF4239 domain-containing protein</fullName>
    </recommendedName>
</protein>
<dbReference type="AlphaFoldDB" id="A0A7W9UFZ2"/>
<keyword evidence="3" id="KW-1185">Reference proteome</keyword>
<dbReference type="InterPro" id="IPR025333">
    <property type="entry name" value="DUF4239"/>
</dbReference>
<organism evidence="2 3">
    <name type="scientific">Nocardia transvalensis</name>
    <dbReference type="NCBI Taxonomy" id="37333"/>
    <lineage>
        <taxon>Bacteria</taxon>
        <taxon>Bacillati</taxon>
        <taxon>Actinomycetota</taxon>
        <taxon>Actinomycetes</taxon>
        <taxon>Mycobacteriales</taxon>
        <taxon>Nocardiaceae</taxon>
        <taxon>Nocardia</taxon>
    </lineage>
</organism>
<proteinExistence type="predicted"/>
<evidence type="ECO:0000313" key="2">
    <source>
        <dbReference type="EMBL" id="MBB5911704.1"/>
    </source>
</evidence>
<dbReference type="RefSeq" id="WP_040749692.1">
    <property type="nucleotide sequence ID" value="NZ_JACHIT010000001.1"/>
</dbReference>
<gene>
    <name evidence="2" type="ORF">BJY24_000571</name>
</gene>
<evidence type="ECO:0000256" key="1">
    <source>
        <dbReference type="SAM" id="Phobius"/>
    </source>
</evidence>
<evidence type="ECO:0000313" key="3">
    <source>
        <dbReference type="Proteomes" id="UP000540412"/>
    </source>
</evidence>
<sequence>MVPEVLVAVAAALVAVAVFVVGTRLRPKSWQQTEEHAAGELVLDLVKNFFVAVVAFVVVLCWQQYDNAQTHTIAEAKGLVDTYWAAHGMPAPDHQRIQGLVREYTEEVTGPEWAAMHHDGRLSEAAQEKLDALRDAVQGMQPVDPDVADLRTKALDSLDDVAAARSDREVDVRRSVPGFLGIALLFGTVLLLLSPVYSGVRVTVSSVLMVALLGLVVGSILLQIRNLDRPFSGATVVPRDAYDLAVSRYGHID</sequence>
<feature type="transmembrane region" description="Helical" evidence="1">
    <location>
        <begin position="45"/>
        <end position="62"/>
    </location>
</feature>